<name>A0A5D0MIW9_9BACT</name>
<evidence type="ECO:0000256" key="1">
    <source>
        <dbReference type="ARBA" id="ARBA00022676"/>
    </source>
</evidence>
<protein>
    <submittedName>
        <fullName evidence="3">Glycosyltransferase family 9 protein</fullName>
    </submittedName>
</protein>
<evidence type="ECO:0000256" key="2">
    <source>
        <dbReference type="ARBA" id="ARBA00022679"/>
    </source>
</evidence>
<dbReference type="SUPFAM" id="SSF53756">
    <property type="entry name" value="UDP-Glycosyltransferase/glycogen phosphorylase"/>
    <property type="match status" value="1"/>
</dbReference>
<reference evidence="3" key="1">
    <citation type="submission" date="2019-08" db="EMBL/GenBank/DDBJ databases">
        <title>Genomic characterization of a novel candidate phylum (ARYD3) from a high temperature, high salinity tertiary oil reservoir in north central Oklahoma, USA.</title>
        <authorList>
            <person name="Youssef N.H."/>
            <person name="Yadav A."/>
            <person name="Elshahed M.S."/>
        </authorList>
    </citation>
    <scope>NUCLEOTIDE SEQUENCE [LARGE SCALE GENOMIC DNA]</scope>
    <source>
        <strain evidence="3">ARYD3</strain>
    </source>
</reference>
<dbReference type="GO" id="GO:0008713">
    <property type="term" value="F:ADP-heptose-lipopolysaccharide heptosyltransferase activity"/>
    <property type="evidence" value="ECO:0007669"/>
    <property type="project" value="TreeGrafter"/>
</dbReference>
<dbReference type="EMBL" id="VSIX01000049">
    <property type="protein sequence ID" value="TYB31178.1"/>
    <property type="molecule type" value="Genomic_DNA"/>
</dbReference>
<sequence length="355" mass="41131">MKNIDNLLIVKLSSMGDVLMNIPVVEGIKKSQNDVRLGWVVEDKASDLLKHYKSIDKLYVFNKTQVESYYRNFNYVALYRYIKKFIKKIRKDSWTNSLDLQWVFRSSIIPWLAGIRNRYGCIGNGLHKIFISNNYKLNHSKLPAHVIRKNFRIVQKMGFINKKLTPNCFFPLSGGLKNWAGKKVKAYDGYFKIGIAPFSKWNTKNWSVNKYNNLIEKTVKKEEYAVFLFGGEEDRIKVNKMLGIENKRVVDFTGKINLNEFAALAFEMDLFISGDSFPMHVASFLNIPQIAIFGPTSPKKTGPLNKKAHIIQRNFDCIPCFSKTCLLEKNKHKCLENISENEMMEIIENIKKSLE</sequence>
<dbReference type="Pfam" id="PF01075">
    <property type="entry name" value="Glyco_transf_9"/>
    <property type="match status" value="1"/>
</dbReference>
<evidence type="ECO:0000313" key="3">
    <source>
        <dbReference type="EMBL" id="TYB31178.1"/>
    </source>
</evidence>
<dbReference type="PANTHER" id="PTHR30160">
    <property type="entry name" value="TETRAACYLDISACCHARIDE 4'-KINASE-RELATED"/>
    <property type="match status" value="1"/>
</dbReference>
<dbReference type="Proteomes" id="UP000324143">
    <property type="component" value="Unassembled WGS sequence"/>
</dbReference>
<dbReference type="InterPro" id="IPR051199">
    <property type="entry name" value="LPS_LOS_Heptosyltrfase"/>
</dbReference>
<dbReference type="GO" id="GO:0009244">
    <property type="term" value="P:lipopolysaccharide core region biosynthetic process"/>
    <property type="evidence" value="ECO:0007669"/>
    <property type="project" value="TreeGrafter"/>
</dbReference>
<keyword evidence="2" id="KW-0808">Transferase</keyword>
<proteinExistence type="predicted"/>
<dbReference type="InterPro" id="IPR002201">
    <property type="entry name" value="Glyco_trans_9"/>
</dbReference>
<gene>
    <name evidence="3" type="ORF">FXF47_05360</name>
</gene>
<keyword evidence="4" id="KW-1185">Reference proteome</keyword>
<dbReference type="Gene3D" id="3.40.50.2000">
    <property type="entry name" value="Glycogen Phosphorylase B"/>
    <property type="match status" value="2"/>
</dbReference>
<dbReference type="AlphaFoldDB" id="A0A5D0MIW9"/>
<comment type="caution">
    <text evidence="3">The sequence shown here is derived from an EMBL/GenBank/DDBJ whole genome shotgun (WGS) entry which is preliminary data.</text>
</comment>
<dbReference type="PANTHER" id="PTHR30160:SF1">
    <property type="entry name" value="LIPOPOLYSACCHARIDE 1,2-N-ACETYLGLUCOSAMINETRANSFERASE-RELATED"/>
    <property type="match status" value="1"/>
</dbReference>
<organism evidence="3 4">
    <name type="scientific">Candidatus Mcinerneyibacterium aminivorans</name>
    <dbReference type="NCBI Taxonomy" id="2703815"/>
    <lineage>
        <taxon>Bacteria</taxon>
        <taxon>Candidatus Macinerneyibacteriota</taxon>
        <taxon>Candidatus Mcinerneyibacteria</taxon>
        <taxon>Candidatus Mcinerneyibacteriales</taxon>
        <taxon>Candidatus Mcinerneyibacteriaceae</taxon>
        <taxon>Candidatus Mcinerneyibacterium</taxon>
    </lineage>
</organism>
<accession>A0A5D0MIW9</accession>
<keyword evidence="1" id="KW-0328">Glycosyltransferase</keyword>
<dbReference type="CDD" id="cd03789">
    <property type="entry name" value="GT9_LPS_heptosyltransferase"/>
    <property type="match status" value="1"/>
</dbReference>
<dbReference type="GO" id="GO:0005829">
    <property type="term" value="C:cytosol"/>
    <property type="evidence" value="ECO:0007669"/>
    <property type="project" value="TreeGrafter"/>
</dbReference>
<evidence type="ECO:0000313" key="4">
    <source>
        <dbReference type="Proteomes" id="UP000324143"/>
    </source>
</evidence>